<feature type="chain" id="PRO_5014882665" evidence="1">
    <location>
        <begin position="22"/>
        <end position="78"/>
    </location>
</feature>
<sequence>MVVRMLSAIIASFCITRCVEASIPTKLATAPSIATNFRNPVSSIAGSLPLCWYACLISHAIRRSDSPRTPVNSEVWLQ</sequence>
<feature type="signal peptide" evidence="1">
    <location>
        <begin position="1"/>
        <end position="21"/>
    </location>
</feature>
<reference evidence="2" key="1">
    <citation type="submission" date="2018-01" db="EMBL/GenBank/DDBJ databases">
        <title>An insight into the sialome of Amazonian anophelines.</title>
        <authorList>
            <person name="Ribeiro J.M."/>
            <person name="Scarpassa V."/>
            <person name="Calvo E."/>
        </authorList>
    </citation>
    <scope>NUCLEOTIDE SEQUENCE</scope>
</reference>
<name>A0A2M4DE62_ANODA</name>
<evidence type="ECO:0000256" key="1">
    <source>
        <dbReference type="SAM" id="SignalP"/>
    </source>
</evidence>
<dbReference type="AlphaFoldDB" id="A0A2M4DE62"/>
<keyword evidence="1" id="KW-0732">Signal</keyword>
<protein>
    <submittedName>
        <fullName evidence="2">Putative secreted protein</fullName>
    </submittedName>
</protein>
<accession>A0A2M4DE62</accession>
<evidence type="ECO:0000313" key="2">
    <source>
        <dbReference type="EMBL" id="MBW75847.1"/>
    </source>
</evidence>
<dbReference type="EMBL" id="GGFL01011669">
    <property type="protein sequence ID" value="MBW75847.1"/>
    <property type="molecule type" value="Transcribed_RNA"/>
</dbReference>
<organism evidence="2">
    <name type="scientific">Anopheles darlingi</name>
    <name type="common">Mosquito</name>
    <dbReference type="NCBI Taxonomy" id="43151"/>
    <lineage>
        <taxon>Eukaryota</taxon>
        <taxon>Metazoa</taxon>
        <taxon>Ecdysozoa</taxon>
        <taxon>Arthropoda</taxon>
        <taxon>Hexapoda</taxon>
        <taxon>Insecta</taxon>
        <taxon>Pterygota</taxon>
        <taxon>Neoptera</taxon>
        <taxon>Endopterygota</taxon>
        <taxon>Diptera</taxon>
        <taxon>Nematocera</taxon>
        <taxon>Culicoidea</taxon>
        <taxon>Culicidae</taxon>
        <taxon>Anophelinae</taxon>
        <taxon>Anopheles</taxon>
    </lineage>
</organism>
<proteinExistence type="predicted"/>